<sequence>MSSIQNNQGRNPADPQWTSVTASLAVTGDHLDAAVVQQTLGLSTSAESPDAPRTHSGPGWWSYTLDHDFSDRPDDQIAALTSRVTPLLEGLNVLVDRGHHVQIAISGVVPMGTRLALSPESTSRLAALGLPVSFTTLNEDNEPERDPLDWLD</sequence>
<dbReference type="Proteomes" id="UP001501147">
    <property type="component" value="Unassembled WGS sequence"/>
</dbReference>
<evidence type="ECO:0000313" key="2">
    <source>
        <dbReference type="Proteomes" id="UP001501147"/>
    </source>
</evidence>
<reference evidence="2" key="1">
    <citation type="journal article" date="2019" name="Int. J. Syst. Evol. Microbiol.">
        <title>The Global Catalogue of Microorganisms (GCM) 10K type strain sequencing project: providing services to taxonomists for standard genome sequencing and annotation.</title>
        <authorList>
            <consortium name="The Broad Institute Genomics Platform"/>
            <consortium name="The Broad Institute Genome Sequencing Center for Infectious Disease"/>
            <person name="Wu L."/>
            <person name="Ma J."/>
        </authorList>
    </citation>
    <scope>NUCLEOTIDE SEQUENCE [LARGE SCALE GENOMIC DNA]</scope>
    <source>
        <strain evidence="2">JCM 18324</strain>
    </source>
</reference>
<proteinExistence type="predicted"/>
<dbReference type="EMBL" id="BAABJV010000002">
    <property type="protein sequence ID" value="GAA4768904.1"/>
    <property type="molecule type" value="Genomic_DNA"/>
</dbReference>
<gene>
    <name evidence="1" type="ORF">GCM10023329_14560</name>
</gene>
<keyword evidence="2" id="KW-1185">Reference proteome</keyword>
<evidence type="ECO:0000313" key="1">
    <source>
        <dbReference type="EMBL" id="GAA4768904.1"/>
    </source>
</evidence>
<comment type="caution">
    <text evidence="1">The sequence shown here is derived from an EMBL/GenBank/DDBJ whole genome shotgun (WGS) entry which is preliminary data.</text>
</comment>
<organism evidence="1 2">
    <name type="scientific">Streptomyces sanyensis</name>
    <dbReference type="NCBI Taxonomy" id="568869"/>
    <lineage>
        <taxon>Bacteria</taxon>
        <taxon>Bacillati</taxon>
        <taxon>Actinomycetota</taxon>
        <taxon>Actinomycetes</taxon>
        <taxon>Kitasatosporales</taxon>
        <taxon>Streptomycetaceae</taxon>
        <taxon>Streptomyces</taxon>
    </lineage>
</organism>
<evidence type="ECO:0008006" key="3">
    <source>
        <dbReference type="Google" id="ProtNLM"/>
    </source>
</evidence>
<name>A0ABP8ZXH0_9ACTN</name>
<accession>A0ABP8ZXH0</accession>
<protein>
    <recommendedName>
        <fullName evidence="3">DUF4279 domain-containing protein</fullName>
    </recommendedName>
</protein>
<dbReference type="RefSeq" id="WP_345610872.1">
    <property type="nucleotide sequence ID" value="NZ_BAABJV010000002.1"/>
</dbReference>